<comment type="similarity">
    <text evidence="1">Belongs to the serpin family.</text>
</comment>
<dbReference type="PANTHER" id="PTHR11461">
    <property type="entry name" value="SERINE PROTEASE INHIBITOR, SERPIN"/>
    <property type="match status" value="1"/>
</dbReference>
<gene>
    <name evidence="4" type="primary">Serpine3</name>
    <name evidence="4" type="ORF">DICEXI_R02572</name>
</gene>
<dbReference type="InterPro" id="IPR042178">
    <property type="entry name" value="Serpin_sf_1"/>
</dbReference>
<dbReference type="SMART" id="SM00093">
    <property type="entry name" value="SERPIN"/>
    <property type="match status" value="1"/>
</dbReference>
<dbReference type="Gene3D" id="2.30.39.10">
    <property type="entry name" value="Alpha-1-antitrypsin, domain 1"/>
    <property type="match status" value="1"/>
</dbReference>
<feature type="non-terminal residue" evidence="4">
    <location>
        <position position="1"/>
    </location>
</feature>
<evidence type="ECO:0000313" key="4">
    <source>
        <dbReference type="EMBL" id="NXH43459.1"/>
    </source>
</evidence>
<keyword evidence="5" id="KW-1185">Reference proteome</keyword>
<keyword evidence="2" id="KW-0732">Signal</keyword>
<dbReference type="InterPro" id="IPR036186">
    <property type="entry name" value="Serpin_sf"/>
</dbReference>
<proteinExistence type="inferred from homology"/>
<accession>A0A7K9JYV2</accession>
<dbReference type="AlphaFoldDB" id="A0A7K9JYV2"/>
<feature type="signal peptide" evidence="2">
    <location>
        <begin position="1"/>
        <end position="22"/>
    </location>
</feature>
<feature type="chain" id="PRO_5029737716" evidence="2">
    <location>
        <begin position="23"/>
        <end position="398"/>
    </location>
</feature>
<organism evidence="4 5">
    <name type="scientific">Dicaeum eximium</name>
    <dbReference type="NCBI Taxonomy" id="667154"/>
    <lineage>
        <taxon>Eukaryota</taxon>
        <taxon>Metazoa</taxon>
        <taxon>Chordata</taxon>
        <taxon>Craniata</taxon>
        <taxon>Vertebrata</taxon>
        <taxon>Euteleostomi</taxon>
        <taxon>Archelosauria</taxon>
        <taxon>Archosauria</taxon>
        <taxon>Dinosauria</taxon>
        <taxon>Saurischia</taxon>
        <taxon>Theropoda</taxon>
        <taxon>Coelurosauria</taxon>
        <taxon>Aves</taxon>
        <taxon>Neognathae</taxon>
        <taxon>Neoaves</taxon>
        <taxon>Telluraves</taxon>
        <taxon>Australaves</taxon>
        <taxon>Passeriformes</taxon>
        <taxon>Passeroidea</taxon>
        <taxon>Dicaeidae</taxon>
        <taxon>Dicaeum</taxon>
    </lineage>
</organism>
<evidence type="ECO:0000256" key="2">
    <source>
        <dbReference type="SAM" id="SignalP"/>
    </source>
</evidence>
<dbReference type="SUPFAM" id="SSF56574">
    <property type="entry name" value="Serpins"/>
    <property type="match status" value="1"/>
</dbReference>
<dbReference type="Pfam" id="PF00079">
    <property type="entry name" value="Serpin"/>
    <property type="match status" value="1"/>
</dbReference>
<feature type="domain" description="Serpin" evidence="3">
    <location>
        <begin position="39"/>
        <end position="398"/>
    </location>
</feature>
<dbReference type="InterPro" id="IPR023796">
    <property type="entry name" value="Serpin_dom"/>
</dbReference>
<evidence type="ECO:0000313" key="5">
    <source>
        <dbReference type="Proteomes" id="UP000523279"/>
    </source>
</evidence>
<reference evidence="4 5" key="1">
    <citation type="submission" date="2019-09" db="EMBL/GenBank/DDBJ databases">
        <title>Bird 10,000 Genomes (B10K) Project - Family phase.</title>
        <authorList>
            <person name="Zhang G."/>
        </authorList>
    </citation>
    <scope>NUCLEOTIDE SEQUENCE [LARGE SCALE GENOMIC DNA]</scope>
    <source>
        <strain evidence="4">B10K-DU-001-34</strain>
        <tissue evidence="4">Muscle</tissue>
    </source>
</reference>
<sequence>LIFMLPILFSAFVLSACCLTKGNCISYDELKELKTEFAVSLYQHLSEAENRTNLVVSPASVAVSLELLQFGAQGNTFMELQDALGYSIHGNVLKNTYCLTFLTDSSQGTVVQLGCSLLVDAGVQLSPDFAARAAHWANSSLLQTNLTDPNTTLVQEWITTDLADGDTRGMTLESAGSSLSQVTLVSTLYFRSTWQKKFSFMDSQMLPFTTPEGLTLKVPTMHHTAEVNYGQFQTAALEAFSVVELPYLGEKLSMFLVLPSHKRTPLSQIESHLSAKTITLWANSLKRIKMDIFLPRFSIQSLFDLKTVLSALGIRDAFDPITANFKGISEHDSLYISKAIHKAEIEVTEDGTKASGVTAMVLLKRSRTPIFKADRPFTFFLRQANTGMRALPFRSRIP</sequence>
<protein>
    <submittedName>
        <fullName evidence="4">SERP3 protein</fullName>
    </submittedName>
</protein>
<dbReference type="GO" id="GO:0004867">
    <property type="term" value="F:serine-type endopeptidase inhibitor activity"/>
    <property type="evidence" value="ECO:0007669"/>
    <property type="project" value="InterPro"/>
</dbReference>
<name>A0A7K9JYV2_9PASE</name>
<evidence type="ECO:0000256" key="1">
    <source>
        <dbReference type="RuleBase" id="RU000411"/>
    </source>
</evidence>
<comment type="caution">
    <text evidence="4">The sequence shown here is derived from an EMBL/GenBank/DDBJ whole genome shotgun (WGS) entry which is preliminary data.</text>
</comment>
<dbReference type="EMBL" id="VWZP01004924">
    <property type="protein sequence ID" value="NXH43459.1"/>
    <property type="molecule type" value="Genomic_DNA"/>
</dbReference>
<dbReference type="InterPro" id="IPR042185">
    <property type="entry name" value="Serpin_sf_2"/>
</dbReference>
<feature type="non-terminal residue" evidence="4">
    <location>
        <position position="398"/>
    </location>
</feature>
<dbReference type="PANTHER" id="PTHR11461:SF129">
    <property type="entry name" value="SERPIN E3"/>
    <property type="match status" value="1"/>
</dbReference>
<dbReference type="Gene3D" id="3.30.497.10">
    <property type="entry name" value="Antithrombin, subunit I, domain 2"/>
    <property type="match status" value="1"/>
</dbReference>
<dbReference type="InterPro" id="IPR000215">
    <property type="entry name" value="Serpin_fam"/>
</dbReference>
<evidence type="ECO:0000259" key="3">
    <source>
        <dbReference type="SMART" id="SM00093"/>
    </source>
</evidence>
<dbReference type="GO" id="GO:0005615">
    <property type="term" value="C:extracellular space"/>
    <property type="evidence" value="ECO:0007669"/>
    <property type="project" value="InterPro"/>
</dbReference>
<dbReference type="Proteomes" id="UP000523279">
    <property type="component" value="Unassembled WGS sequence"/>
</dbReference>